<comment type="caution">
    <text evidence="3">The sequence shown here is derived from an EMBL/GenBank/DDBJ whole genome shotgun (WGS) entry which is preliminary data.</text>
</comment>
<dbReference type="PANTHER" id="PTHR11895">
    <property type="entry name" value="TRANSAMIDASE"/>
    <property type="match status" value="1"/>
</dbReference>
<organism evidence="3 4">
    <name type="scientific">Microbulbifer okhotskensis</name>
    <dbReference type="NCBI Taxonomy" id="2926617"/>
    <lineage>
        <taxon>Bacteria</taxon>
        <taxon>Pseudomonadati</taxon>
        <taxon>Pseudomonadota</taxon>
        <taxon>Gammaproteobacteria</taxon>
        <taxon>Cellvibrionales</taxon>
        <taxon>Microbulbiferaceae</taxon>
        <taxon>Microbulbifer</taxon>
    </lineage>
</organism>
<comment type="similarity">
    <text evidence="1">Belongs to the amidase family.</text>
</comment>
<keyword evidence="4" id="KW-1185">Reference proteome</keyword>
<dbReference type="RefSeq" id="WP_252473015.1">
    <property type="nucleotide sequence ID" value="NZ_JALBWM010000243.1"/>
</dbReference>
<dbReference type="PANTHER" id="PTHR11895:SF7">
    <property type="entry name" value="GLUTAMYL-TRNA(GLN) AMIDOTRANSFERASE SUBUNIT A, MITOCHONDRIAL"/>
    <property type="match status" value="1"/>
</dbReference>
<dbReference type="Proteomes" id="UP001139028">
    <property type="component" value="Unassembled WGS sequence"/>
</dbReference>
<evidence type="ECO:0000313" key="4">
    <source>
        <dbReference type="Proteomes" id="UP001139028"/>
    </source>
</evidence>
<evidence type="ECO:0000313" key="3">
    <source>
        <dbReference type="EMBL" id="MCO1336933.1"/>
    </source>
</evidence>
<feature type="domain" description="Amidase" evidence="2">
    <location>
        <begin position="22"/>
        <end position="389"/>
    </location>
</feature>
<evidence type="ECO:0000256" key="1">
    <source>
        <dbReference type="ARBA" id="ARBA00009199"/>
    </source>
</evidence>
<proteinExistence type="inferred from homology"/>
<dbReference type="InterPro" id="IPR020556">
    <property type="entry name" value="Amidase_CS"/>
</dbReference>
<dbReference type="Gene3D" id="3.90.1300.10">
    <property type="entry name" value="Amidase signature (AS) domain"/>
    <property type="match status" value="1"/>
</dbReference>
<dbReference type="SUPFAM" id="SSF75304">
    <property type="entry name" value="Amidase signature (AS) enzymes"/>
    <property type="match status" value="1"/>
</dbReference>
<name>A0A9X2EX53_9GAMM</name>
<dbReference type="PROSITE" id="PS00571">
    <property type="entry name" value="AMIDASES"/>
    <property type="match status" value="1"/>
</dbReference>
<reference evidence="3" key="1">
    <citation type="journal article" date="2022" name="Arch. Microbiol.">
        <title>Microbulbifer okhotskensis sp. nov., isolated from a deep bottom sediment of the Okhotsk Sea.</title>
        <authorList>
            <person name="Romanenko L."/>
            <person name="Kurilenko V."/>
            <person name="Otstavnykh N."/>
            <person name="Velansky P."/>
            <person name="Isaeva M."/>
            <person name="Mikhailov V."/>
        </authorList>
    </citation>
    <scope>NUCLEOTIDE SEQUENCE</scope>
    <source>
        <strain evidence="3">OS29</strain>
    </source>
</reference>
<dbReference type="InterPro" id="IPR036928">
    <property type="entry name" value="AS_sf"/>
</dbReference>
<dbReference type="EMBL" id="JALBWM010000243">
    <property type="protein sequence ID" value="MCO1336933.1"/>
    <property type="molecule type" value="Genomic_DNA"/>
</dbReference>
<protein>
    <submittedName>
        <fullName evidence="3">Amidase family protein</fullName>
    </submittedName>
</protein>
<gene>
    <name evidence="3" type="ORF">MO867_21635</name>
</gene>
<evidence type="ECO:0000259" key="2">
    <source>
        <dbReference type="Pfam" id="PF01425"/>
    </source>
</evidence>
<dbReference type="AlphaFoldDB" id="A0A9X2EX53"/>
<sequence>MTRSLIKLVEMIHTGKLTATSLVEEACDNAVAHSELNAFISLHRKTALKAAQTIDRQLTKAGHRWPLAGTPLAVKDNIDVKGMNTTAGTLGINYPAKQSAPMVERLQKAGAIVIGKTNLHELAFGVTSNNAAFGAVRNPRDLACFPGGSSGGTAAAIAADIVPAGLGTDTAGSVRLPAALTGTVGLRPTTSRLSCEGVVPSVPAFDTIGPMAQSVADVIYLFEIITGSKLPQSTALNQLRLGIVHPLSDNLSPGVARAFQAALNKLGNAGVGFLEVDLSHIVDASFEVGFPIAFHQMKTAMTRFLAIQQPQTQFEELVAMIKSKDVKAVYRESVMGISAPSNVTYETALKRIPEIRSDYLRMMQKNALDALIFPTAVIEAQPIDTSSNTLELNGQKIPTLSAQHFGQFHAAIAP</sequence>
<dbReference type="Pfam" id="PF01425">
    <property type="entry name" value="Amidase"/>
    <property type="match status" value="1"/>
</dbReference>
<dbReference type="InterPro" id="IPR023631">
    <property type="entry name" value="Amidase_dom"/>
</dbReference>
<accession>A0A9X2EX53</accession>
<dbReference type="GO" id="GO:0003824">
    <property type="term" value="F:catalytic activity"/>
    <property type="evidence" value="ECO:0007669"/>
    <property type="project" value="InterPro"/>
</dbReference>
<dbReference type="InterPro" id="IPR000120">
    <property type="entry name" value="Amidase"/>
</dbReference>